<evidence type="ECO:0000256" key="5">
    <source>
        <dbReference type="SAM" id="SignalP"/>
    </source>
</evidence>
<dbReference type="Pfam" id="PF18884">
    <property type="entry name" value="TSP3_bac"/>
    <property type="match status" value="2"/>
</dbReference>
<dbReference type="InterPro" id="IPR011050">
    <property type="entry name" value="Pectin_lyase_fold/virulence"/>
</dbReference>
<keyword evidence="2" id="KW-0964">Secreted</keyword>
<evidence type="ECO:0000256" key="2">
    <source>
        <dbReference type="ARBA" id="ARBA00022525"/>
    </source>
</evidence>
<name>A0ABU3VW56_9GAMM</name>
<keyword evidence="7" id="KW-1185">Reference proteome</keyword>
<organism evidence="6 7">
    <name type="scientific">Marinobacter xestospongiae</name>
    <dbReference type="NCBI Taxonomy" id="994319"/>
    <lineage>
        <taxon>Bacteria</taxon>
        <taxon>Pseudomonadati</taxon>
        <taxon>Pseudomonadota</taxon>
        <taxon>Gammaproteobacteria</taxon>
        <taxon>Pseudomonadales</taxon>
        <taxon>Marinobacteraceae</taxon>
        <taxon>Marinobacter</taxon>
    </lineage>
</organism>
<dbReference type="SUPFAM" id="SSF51126">
    <property type="entry name" value="Pectin lyase-like"/>
    <property type="match status" value="2"/>
</dbReference>
<evidence type="ECO:0000256" key="1">
    <source>
        <dbReference type="ARBA" id="ARBA00004613"/>
    </source>
</evidence>
<protein>
    <submittedName>
        <fullName evidence="6">Ig domain-containing protein</fullName>
    </submittedName>
</protein>
<comment type="caution">
    <text evidence="6">The sequence shown here is derived from an EMBL/GenBank/DDBJ whole genome shotgun (WGS) entry which is preliminary data.</text>
</comment>
<accession>A0ABU3VW56</accession>
<dbReference type="RefSeq" id="WP_316973267.1">
    <property type="nucleotide sequence ID" value="NZ_JAWIIJ010000004.1"/>
</dbReference>
<dbReference type="InterPro" id="IPR013783">
    <property type="entry name" value="Ig-like_fold"/>
</dbReference>
<dbReference type="InterPro" id="IPR059100">
    <property type="entry name" value="TSP3_bac"/>
</dbReference>
<dbReference type="InterPro" id="IPR036116">
    <property type="entry name" value="FN3_sf"/>
</dbReference>
<dbReference type="EMBL" id="JAWIIJ010000004">
    <property type="protein sequence ID" value="MDV2078509.1"/>
    <property type="molecule type" value="Genomic_DNA"/>
</dbReference>
<feature type="chain" id="PRO_5045766608" evidence="5">
    <location>
        <begin position="25"/>
        <end position="2142"/>
    </location>
</feature>
<evidence type="ECO:0000256" key="3">
    <source>
        <dbReference type="ARBA" id="ARBA00022729"/>
    </source>
</evidence>
<dbReference type="InterPro" id="IPR015919">
    <property type="entry name" value="Cadherin-like_sf"/>
</dbReference>
<dbReference type="SUPFAM" id="SSF49313">
    <property type="entry name" value="Cadherin-like"/>
    <property type="match status" value="3"/>
</dbReference>
<proteinExistence type="predicted"/>
<dbReference type="Proteomes" id="UP001269819">
    <property type="component" value="Unassembled WGS sequence"/>
</dbReference>
<dbReference type="SUPFAM" id="SSF49265">
    <property type="entry name" value="Fibronectin type III"/>
    <property type="match status" value="1"/>
</dbReference>
<reference evidence="6 7" key="1">
    <citation type="submission" date="2023-10" db="EMBL/GenBank/DDBJ databases">
        <title>Characteristics and mechanism of a salt-tolerant marine origin heterotrophic nitrifying- aerobic denitrifying bacteria Marinobacter xestospongiae HN1.</title>
        <authorList>
            <person name="Qi R."/>
        </authorList>
    </citation>
    <scope>NUCLEOTIDE SEQUENCE [LARGE SCALE GENOMIC DNA]</scope>
    <source>
        <strain evidence="6 7">HN1</strain>
    </source>
</reference>
<keyword evidence="4" id="KW-0106">Calcium</keyword>
<dbReference type="Gene3D" id="2.60.40.10">
    <property type="entry name" value="Immunoglobulins"/>
    <property type="match status" value="6"/>
</dbReference>
<evidence type="ECO:0000256" key="4">
    <source>
        <dbReference type="ARBA" id="ARBA00022837"/>
    </source>
</evidence>
<comment type="subcellular location">
    <subcellularLocation>
        <location evidence="1">Secreted</location>
    </subcellularLocation>
</comment>
<dbReference type="Pfam" id="PF05345">
    <property type="entry name" value="He_PIG"/>
    <property type="match status" value="1"/>
</dbReference>
<feature type="signal peptide" evidence="5">
    <location>
        <begin position="1"/>
        <end position="24"/>
    </location>
</feature>
<gene>
    <name evidence="6" type="ORF">RYS15_07425</name>
</gene>
<evidence type="ECO:0000313" key="7">
    <source>
        <dbReference type="Proteomes" id="UP001269819"/>
    </source>
</evidence>
<keyword evidence="3 5" id="KW-0732">Signal</keyword>
<sequence length="2142" mass="230170">MKWMRIIGWWWLTGMALFAAQVHAQESLCAVVKIEIAQELTLERQAFEASMRITNSLDTMALENLTVAIEFEDSDGEPVLASSDPNHGGARFFIDLDAHNDISSLEEGSDGAVTDGVIDPAEVGELRWLIVPTAGAGGDDGAGRLYYVGAELSFTYGGKSQIIEVAPDSIIVKPQPNLVLDYFLPTEVNGDNPFTPEIEPIEPYHLGVRVGNTGSGPAHAVKIQSAQPRIVENERGLLVDFTITGSFVDDQPAAKTLLTDFGSVPARSNTTARWIMETSLTGSFTEFDASFSHADEYGGELTSLIDNVSTHFLVHDVLVDLPGRDPVRDFLSRDGDSLRVFESERTGQDLPMCRDCFAVTAPSAQLGSARSTGLGASHTLAVAPQAEPAHLKVADPYQGAQPVSAAIRADGSALPGANVWLSKTLRDDNVTYDHYLNLFDTSVAGNYTVTFGGSPAGNRAPVMRVIPQQSTYETGQVGFLVTASDPDQSMPELSATGLPSGATFVDQGDGSGVFSWFPQIGQAGQYPLLFVASDGELTAQQETAIRVYPNDDRDGDGLSDAWEMEHFGDLSRDGTGDFDGDGVSDLDEFKRGSDPTVLEQAPAAPQLDAPADNAEVTTLEPTLRVTNGDHQGVANVTYTFELYGTESMSHRLALLEGITEGVDTTEVVLDASALGGEPLADNHRYYWRVNARSGSGASEWVNGRFFTNTANDAPAAFTLSRPVDQVLVDTETPVLEVNNSADLDEDTITYSFEVYHESDAGFTNPVASVSGLAQGPQGQTRWTVSTPLLNGQLYYWIAIATDEHGEATVGQPASFIVSTSNLAPAVPQLASPVEDEVVSGPDVELRVHNALDPERRAVSYYFELDTVNTFDSAALQQSPEIQETLATTAWSVTGLVPGQRYFWRAKASDGEAESDWQQGQFRMYTPNEAPGAPTLANPADQAWVEVLTPGLSVHPVEDPDGDEVRYQFELYRDDGLIDLVAKTTTLDTMWSLQSALQNHHTYFWRARAVDRYDAQSPWSPVQRFFTNQDGVDDPPSLEFVLPDQAMSVYGGEITVQWVDQDPDSNATISFFANGDIPIISGLEEDADGDSDRFQWNLSSLPVGDYTLSAVIEDQTSRVTVESCCVIRKLASDAVLNVSEVTEPVTDETGSRIAEFDISLDQAPQSGSSVLINLAVSGAGEGRLLDDLRYLEFTADSWSTLQRVRLAGVDDCEVDGSQTFHLSFAPATSTDPRFDGMVAPDVALTNQDNEQPGQALILCDFQALGASDQGNGDSHYEFQARLVNNGLGIAGAEASADQTGNATPMSGYPLVFPAIAEGGSAASGRLVLAAPSSSAPNPLAFGWQIDADVPEIISVPPTDAVVGEEYRYQVEVRDSAASFSLVDAPDGAMIDPVSGLVTWTPATAQQGAQRVVIEVRDGRGGVSRQEIWLDVSPEGQGNARVIIVDTNPAASTPHHSLNAAVQALRNDIDGAFTQPIVLRARATSGIADTTPMHLLGLQPTAENPLTLVLENGYTLSLSATGNKQYAMHIKSPHVHLKGEGGRIVVENNGYDAVAGVRYELTDTASVAFLDRLRIEGHTTGEPTLGAGLYLGRTEGTFVVRNSVVTGFTGVETNTGIYVESDVYLYNNTVAYNRFGIYFSRFDKPAYNNLAVANEAMGFTRYLTLWGPSANNVSDGFSPDEGFGDRDVTFVDAAAGDFRLVPWDTGAREQGVDLSQAEFYPFAEDAEGKPRAAPWHVGALGVGDVDNWPPVFESEPVVQVDEGESYRYNAEALDQNGDAVRYQLVDGPTGMAVSESSGTVTWAPTNEQVGEFAVTLRASDSLGAFTEQSFRVLVSPAGSGGARLVVMDTDPSADTPYHSLAEVLAAHKGELEEPLLIRARASSGVVDTVPAQVWKIGSGPDRLLTIVLEAGYRLEVQSTRSYSGALDVRQGYVRIKGEGGEVVVHNNGYANSFGILVNPDINHPVWVDNLRVRGVNSGAPMRFVGLACYESHTVCVFRNNVITGFDGDITSMGLYANGTVHAYNNTLVGNGSGLHSSNTDNYLINNLSVGNTYKDYRRVGSDLRHKNTRNNLSSDDTALEESLRHQAVVFVDAAAGDYRLLPSDSIANDGGVDLSSGVEHAFNFDALGQPRNVPWSIGALPVRP</sequence>
<evidence type="ECO:0000313" key="6">
    <source>
        <dbReference type="EMBL" id="MDV2078509.1"/>
    </source>
</evidence>